<name>A0A4Y9SBI4_9BURK</name>
<accession>A0A4Y9SBI4</accession>
<keyword evidence="7" id="KW-1185">Reference proteome</keyword>
<dbReference type="EMBL" id="SPVG01000167">
    <property type="protein sequence ID" value="TFW19516.1"/>
    <property type="molecule type" value="Genomic_DNA"/>
</dbReference>
<dbReference type="PANTHER" id="PTHR30126:SF40">
    <property type="entry name" value="HTH-TYPE TRANSCRIPTIONAL REGULATOR GLTR"/>
    <property type="match status" value="1"/>
</dbReference>
<dbReference type="PANTHER" id="PTHR30126">
    <property type="entry name" value="HTH-TYPE TRANSCRIPTIONAL REGULATOR"/>
    <property type="match status" value="1"/>
</dbReference>
<evidence type="ECO:0000256" key="3">
    <source>
        <dbReference type="ARBA" id="ARBA00023125"/>
    </source>
</evidence>
<organism evidence="6 7">
    <name type="scientific">Duganella callida</name>
    <dbReference type="NCBI Taxonomy" id="2561932"/>
    <lineage>
        <taxon>Bacteria</taxon>
        <taxon>Pseudomonadati</taxon>
        <taxon>Pseudomonadota</taxon>
        <taxon>Betaproteobacteria</taxon>
        <taxon>Burkholderiales</taxon>
        <taxon>Oxalobacteraceae</taxon>
        <taxon>Telluria group</taxon>
        <taxon>Duganella</taxon>
    </lineage>
</organism>
<proteinExistence type="inferred from homology"/>
<comment type="caution">
    <text evidence="6">The sequence shown here is derived from an EMBL/GenBank/DDBJ whole genome shotgun (WGS) entry which is preliminary data.</text>
</comment>
<protein>
    <submittedName>
        <fullName evidence="6">LysR family transcriptional regulator</fullName>
    </submittedName>
</protein>
<dbReference type="Pfam" id="PF00126">
    <property type="entry name" value="HTH_1"/>
    <property type="match status" value="1"/>
</dbReference>
<dbReference type="Proteomes" id="UP000297729">
    <property type="component" value="Unassembled WGS sequence"/>
</dbReference>
<dbReference type="OrthoDB" id="464481at2"/>
<evidence type="ECO:0000256" key="4">
    <source>
        <dbReference type="ARBA" id="ARBA00023163"/>
    </source>
</evidence>
<dbReference type="PROSITE" id="PS50931">
    <property type="entry name" value="HTH_LYSR"/>
    <property type="match status" value="1"/>
</dbReference>
<dbReference type="RefSeq" id="WP_135202580.1">
    <property type="nucleotide sequence ID" value="NZ_SPVG01000167.1"/>
</dbReference>
<dbReference type="SUPFAM" id="SSF46785">
    <property type="entry name" value="Winged helix' DNA-binding domain"/>
    <property type="match status" value="1"/>
</dbReference>
<comment type="similarity">
    <text evidence="1">Belongs to the LysR transcriptional regulatory family.</text>
</comment>
<evidence type="ECO:0000256" key="2">
    <source>
        <dbReference type="ARBA" id="ARBA00023015"/>
    </source>
</evidence>
<sequence>MDTESLKIFCAVAAELSITQAATRLGRAPSNVTTRIQQLEADVGADLLVRTGKRIALSAAGERFLDYAQRLMALEEEARHVVTGGRDGGTLRIGSMESTAASRLPVVLAGYHLRYPDTRIDLATSPSRQLIEQVRTGKLDCAFAALPPSLDSADAMRDLGLQIRPAWTEELLLLLPASEADAADVGAIRTRTLAAFPQGCTYRNLAEAWLGTAASTDWRVHEMDSYHAMIACVAAGACVTILPRSVLQLTAAPAALRTLSLGRADTCLIWRTGFDVPAFSNLVAQIWEDPA</sequence>
<dbReference type="Gene3D" id="1.10.10.10">
    <property type="entry name" value="Winged helix-like DNA-binding domain superfamily/Winged helix DNA-binding domain"/>
    <property type="match status" value="1"/>
</dbReference>
<dbReference type="SUPFAM" id="SSF53850">
    <property type="entry name" value="Periplasmic binding protein-like II"/>
    <property type="match status" value="1"/>
</dbReference>
<dbReference type="InterPro" id="IPR036388">
    <property type="entry name" value="WH-like_DNA-bd_sf"/>
</dbReference>
<feature type="domain" description="HTH lysR-type" evidence="5">
    <location>
        <begin position="1"/>
        <end position="58"/>
    </location>
</feature>
<keyword evidence="2" id="KW-0805">Transcription regulation</keyword>
<keyword evidence="3" id="KW-0238">DNA-binding</keyword>
<evidence type="ECO:0000313" key="7">
    <source>
        <dbReference type="Proteomes" id="UP000297729"/>
    </source>
</evidence>
<dbReference type="Pfam" id="PF03466">
    <property type="entry name" value="LysR_substrate"/>
    <property type="match status" value="1"/>
</dbReference>
<dbReference type="InterPro" id="IPR005119">
    <property type="entry name" value="LysR_subst-bd"/>
</dbReference>
<dbReference type="Gene3D" id="3.40.190.10">
    <property type="entry name" value="Periplasmic binding protein-like II"/>
    <property type="match status" value="2"/>
</dbReference>
<evidence type="ECO:0000313" key="6">
    <source>
        <dbReference type="EMBL" id="TFW19516.1"/>
    </source>
</evidence>
<dbReference type="InterPro" id="IPR000847">
    <property type="entry name" value="LysR_HTH_N"/>
</dbReference>
<dbReference type="GO" id="GO:0003700">
    <property type="term" value="F:DNA-binding transcription factor activity"/>
    <property type="evidence" value="ECO:0007669"/>
    <property type="project" value="InterPro"/>
</dbReference>
<dbReference type="FunFam" id="1.10.10.10:FF:000001">
    <property type="entry name" value="LysR family transcriptional regulator"/>
    <property type="match status" value="1"/>
</dbReference>
<evidence type="ECO:0000259" key="5">
    <source>
        <dbReference type="PROSITE" id="PS50931"/>
    </source>
</evidence>
<reference evidence="6 7" key="1">
    <citation type="submission" date="2019-03" db="EMBL/GenBank/DDBJ databases">
        <title>Draft Genome Sequence of Duganella callidus sp. nov., a Novel Duganella Species Isolated from Cultivated Soil.</title>
        <authorList>
            <person name="Raths R."/>
            <person name="Peta V."/>
            <person name="Bucking H."/>
        </authorList>
    </citation>
    <scope>NUCLEOTIDE SEQUENCE [LARGE SCALE GENOMIC DNA]</scope>
    <source>
        <strain evidence="6 7">DN04</strain>
    </source>
</reference>
<dbReference type="AlphaFoldDB" id="A0A4Y9SBI4"/>
<dbReference type="GO" id="GO:0000976">
    <property type="term" value="F:transcription cis-regulatory region binding"/>
    <property type="evidence" value="ECO:0007669"/>
    <property type="project" value="TreeGrafter"/>
</dbReference>
<evidence type="ECO:0000256" key="1">
    <source>
        <dbReference type="ARBA" id="ARBA00009437"/>
    </source>
</evidence>
<gene>
    <name evidence="6" type="ORF">E4L98_16145</name>
</gene>
<keyword evidence="4" id="KW-0804">Transcription</keyword>
<dbReference type="InterPro" id="IPR036390">
    <property type="entry name" value="WH_DNA-bd_sf"/>
</dbReference>